<dbReference type="EMBL" id="VSSQ01121101">
    <property type="protein sequence ID" value="MPN53698.1"/>
    <property type="molecule type" value="Genomic_DNA"/>
</dbReference>
<organism evidence="1">
    <name type="scientific">bioreactor metagenome</name>
    <dbReference type="NCBI Taxonomy" id="1076179"/>
    <lineage>
        <taxon>unclassified sequences</taxon>
        <taxon>metagenomes</taxon>
        <taxon>ecological metagenomes</taxon>
    </lineage>
</organism>
<accession>A0A645IQQ2</accession>
<proteinExistence type="predicted"/>
<comment type="caution">
    <text evidence="1">The sequence shown here is derived from an EMBL/GenBank/DDBJ whole genome shotgun (WGS) entry which is preliminary data.</text>
</comment>
<evidence type="ECO:0000313" key="1">
    <source>
        <dbReference type="EMBL" id="MPN53698.1"/>
    </source>
</evidence>
<reference evidence="1" key="1">
    <citation type="submission" date="2019-08" db="EMBL/GenBank/DDBJ databases">
        <authorList>
            <person name="Kucharzyk K."/>
            <person name="Murdoch R.W."/>
            <person name="Higgins S."/>
            <person name="Loffler F."/>
        </authorList>
    </citation>
    <scope>NUCLEOTIDE SEQUENCE</scope>
</reference>
<sequence>MYCLIDEDRAAFLRPCAAPFVGLVVVVGPETFHVHVSVEHTPENAASDKFPDILVDLIETVLENTAENKLRMLFAGIDHGGKFFPV</sequence>
<dbReference type="AlphaFoldDB" id="A0A645IQQ2"/>
<gene>
    <name evidence="1" type="ORF">SDC9_201364</name>
</gene>
<protein>
    <submittedName>
        <fullName evidence="1">Uncharacterized protein</fullName>
    </submittedName>
</protein>
<name>A0A645IQQ2_9ZZZZ</name>